<protein>
    <recommendedName>
        <fullName evidence="9">DNA-directed RNA polymerase III subunit RPC6</fullName>
    </recommendedName>
</protein>
<evidence type="ECO:0000256" key="5">
    <source>
        <dbReference type="ARBA" id="ARBA00023242"/>
    </source>
</evidence>
<dbReference type="FunCoup" id="A0A316V6Q9">
    <property type="interactions" value="411"/>
</dbReference>
<feature type="region of interest" description="Disordered" evidence="6">
    <location>
        <begin position="1"/>
        <end position="34"/>
    </location>
</feature>
<sequence>MPSSPSGSSSRKPKSRSSSGGGSREKKGQLTSNEKRIWQLIQRQNGQTISNEKLQNLLEDIEVKELLESINSLLSKSLLSAKQDHNGGLHYIAFSKSEASTMGQLDHDEGIIYSFIRVAGNEGIWTKQLKLRANLHQTIMQRALKSLESKQLIKAVKSVKFPTRKIYMLSSLTPSVELSGGPWYTDNELDTVFIDQLCTVLYQFIASKTWPGKRDESSDPSERPIYPASHINSLPTAITCLQFLKKAGITDTDLQVENVQSLLDVLVYDGKVEKIPHFRRGGNDDDDEWTSKGKRDGYSDESSEGSATGWIEVPCAHCPVFDFCSAGGPVNAEGCLYMRDWIKSSANMRAKELAQNEVNEDELMTNGVNGNHANGTIEYDEAYGEEEDETIHADASLNAADENEDDEYGGQEV</sequence>
<dbReference type="GO" id="GO:0005737">
    <property type="term" value="C:cytoplasm"/>
    <property type="evidence" value="ECO:0007669"/>
    <property type="project" value="UniProtKB-ARBA"/>
</dbReference>
<dbReference type="GO" id="GO:0005654">
    <property type="term" value="C:nucleoplasm"/>
    <property type="evidence" value="ECO:0007669"/>
    <property type="project" value="UniProtKB-ARBA"/>
</dbReference>
<keyword evidence="8" id="KW-1185">Reference proteome</keyword>
<dbReference type="OrthoDB" id="613763at2759"/>
<dbReference type="Gene3D" id="1.10.10.10">
    <property type="entry name" value="Winged helix-like DNA-binding domain superfamily/Winged helix DNA-binding domain"/>
    <property type="match status" value="2"/>
</dbReference>
<dbReference type="InterPro" id="IPR036388">
    <property type="entry name" value="WH-like_DNA-bd_sf"/>
</dbReference>
<dbReference type="STRING" id="1280837.A0A316V6Q9"/>
<keyword evidence="4" id="KW-0804">Transcription</keyword>
<dbReference type="SUPFAM" id="SSF46785">
    <property type="entry name" value="Winged helix' DNA-binding domain"/>
    <property type="match status" value="1"/>
</dbReference>
<evidence type="ECO:0000256" key="3">
    <source>
        <dbReference type="ARBA" id="ARBA00022478"/>
    </source>
</evidence>
<dbReference type="Pfam" id="PF05158">
    <property type="entry name" value="RNA_pol_Rpc34"/>
    <property type="match status" value="1"/>
</dbReference>
<keyword evidence="5" id="KW-0539">Nucleus</keyword>
<evidence type="ECO:0000256" key="1">
    <source>
        <dbReference type="ARBA" id="ARBA00004123"/>
    </source>
</evidence>
<evidence type="ECO:0000313" key="8">
    <source>
        <dbReference type="Proteomes" id="UP000245771"/>
    </source>
</evidence>
<evidence type="ECO:0000313" key="7">
    <source>
        <dbReference type="EMBL" id="PWN33220.1"/>
    </source>
</evidence>
<feature type="compositionally biased region" description="Basic and acidic residues" evidence="6">
    <location>
        <begin position="23"/>
        <end position="34"/>
    </location>
</feature>
<feature type="region of interest" description="Disordered" evidence="6">
    <location>
        <begin position="385"/>
        <end position="413"/>
    </location>
</feature>
<reference evidence="7 8" key="1">
    <citation type="journal article" date="2018" name="Mol. Biol. Evol.">
        <title>Broad Genomic Sampling Reveals a Smut Pathogenic Ancestry of the Fungal Clade Ustilaginomycotina.</title>
        <authorList>
            <person name="Kijpornyongpan T."/>
            <person name="Mondo S.J."/>
            <person name="Barry K."/>
            <person name="Sandor L."/>
            <person name="Lee J."/>
            <person name="Lipzen A."/>
            <person name="Pangilinan J."/>
            <person name="LaButti K."/>
            <person name="Hainaut M."/>
            <person name="Henrissat B."/>
            <person name="Grigoriev I.V."/>
            <person name="Spatafora J.W."/>
            <person name="Aime M.C."/>
        </authorList>
    </citation>
    <scope>NUCLEOTIDE SEQUENCE [LARGE SCALE GENOMIC DNA]</scope>
    <source>
        <strain evidence="7 8">MCA 3882</strain>
    </source>
</reference>
<accession>A0A316V6Q9</accession>
<dbReference type="InterPro" id="IPR036390">
    <property type="entry name" value="WH_DNA-bd_sf"/>
</dbReference>
<feature type="region of interest" description="Disordered" evidence="6">
    <location>
        <begin position="277"/>
        <end position="306"/>
    </location>
</feature>
<dbReference type="InParanoid" id="A0A316V6Q9"/>
<keyword evidence="3" id="KW-0240">DNA-directed RNA polymerase</keyword>
<dbReference type="AlphaFoldDB" id="A0A316V6Q9"/>
<dbReference type="GO" id="GO:0006383">
    <property type="term" value="P:transcription by RNA polymerase III"/>
    <property type="evidence" value="ECO:0007669"/>
    <property type="project" value="InterPro"/>
</dbReference>
<gene>
    <name evidence="7" type="ORF">FA14DRAFT_124209</name>
</gene>
<name>A0A316V6Q9_9BASI</name>
<dbReference type="Proteomes" id="UP000245771">
    <property type="component" value="Unassembled WGS sequence"/>
</dbReference>
<feature type="compositionally biased region" description="Acidic residues" evidence="6">
    <location>
        <begin position="401"/>
        <end position="413"/>
    </location>
</feature>
<dbReference type="PANTHER" id="PTHR12780">
    <property type="entry name" value="RNA POLYMERASE III DNA DIRECTED , 39KD SUBUNIT-RELATED"/>
    <property type="match status" value="1"/>
</dbReference>
<feature type="compositionally biased region" description="Basic and acidic residues" evidence="6">
    <location>
        <begin position="289"/>
        <end position="298"/>
    </location>
</feature>
<evidence type="ECO:0000256" key="2">
    <source>
        <dbReference type="ARBA" id="ARBA00011038"/>
    </source>
</evidence>
<evidence type="ECO:0008006" key="9">
    <source>
        <dbReference type="Google" id="ProtNLM"/>
    </source>
</evidence>
<dbReference type="GeneID" id="37018411"/>
<dbReference type="InterPro" id="IPR016049">
    <property type="entry name" value="RNA_pol_Rpc34-like"/>
</dbReference>
<proteinExistence type="inferred from homology"/>
<dbReference type="EMBL" id="KZ819604">
    <property type="protein sequence ID" value="PWN33220.1"/>
    <property type="molecule type" value="Genomic_DNA"/>
</dbReference>
<dbReference type="GO" id="GO:0005666">
    <property type="term" value="C:RNA polymerase III complex"/>
    <property type="evidence" value="ECO:0007669"/>
    <property type="project" value="InterPro"/>
</dbReference>
<dbReference type="InterPro" id="IPR007832">
    <property type="entry name" value="RNA_pol_Rpc34"/>
</dbReference>
<comment type="similarity">
    <text evidence="2">Belongs to the eukaryotic RPC34/RPC39 RNA polymerase subunit family.</text>
</comment>
<dbReference type="FunFam" id="1.10.10.10:FF:000116">
    <property type="entry name" value="DNA-directed RNA polymerase III subunit RPC6"/>
    <property type="match status" value="1"/>
</dbReference>
<comment type="subcellular location">
    <subcellularLocation>
        <location evidence="1">Nucleus</location>
    </subcellularLocation>
</comment>
<dbReference type="RefSeq" id="XP_025353522.1">
    <property type="nucleotide sequence ID" value="XM_025496630.1"/>
</dbReference>
<feature type="compositionally biased region" description="Low complexity" evidence="6">
    <location>
        <begin position="1"/>
        <end position="10"/>
    </location>
</feature>
<organism evidence="7 8">
    <name type="scientific">Meira miltonrushii</name>
    <dbReference type="NCBI Taxonomy" id="1280837"/>
    <lineage>
        <taxon>Eukaryota</taxon>
        <taxon>Fungi</taxon>
        <taxon>Dikarya</taxon>
        <taxon>Basidiomycota</taxon>
        <taxon>Ustilaginomycotina</taxon>
        <taxon>Exobasidiomycetes</taxon>
        <taxon>Exobasidiales</taxon>
        <taxon>Brachybasidiaceae</taxon>
        <taxon>Meira</taxon>
    </lineage>
</organism>
<evidence type="ECO:0000256" key="6">
    <source>
        <dbReference type="SAM" id="MobiDB-lite"/>
    </source>
</evidence>
<evidence type="ECO:0000256" key="4">
    <source>
        <dbReference type="ARBA" id="ARBA00023163"/>
    </source>
</evidence>